<dbReference type="EMBL" id="ML208449">
    <property type="protein sequence ID" value="TFK65067.1"/>
    <property type="molecule type" value="Genomic_DNA"/>
</dbReference>
<evidence type="ECO:0000313" key="1">
    <source>
        <dbReference type="EMBL" id="TFK65067.1"/>
    </source>
</evidence>
<gene>
    <name evidence="1" type="ORF">BDN72DRAFT_773836</name>
</gene>
<organism evidence="1 2">
    <name type="scientific">Pluteus cervinus</name>
    <dbReference type="NCBI Taxonomy" id="181527"/>
    <lineage>
        <taxon>Eukaryota</taxon>
        <taxon>Fungi</taxon>
        <taxon>Dikarya</taxon>
        <taxon>Basidiomycota</taxon>
        <taxon>Agaricomycotina</taxon>
        <taxon>Agaricomycetes</taxon>
        <taxon>Agaricomycetidae</taxon>
        <taxon>Agaricales</taxon>
        <taxon>Pluteineae</taxon>
        <taxon>Pluteaceae</taxon>
        <taxon>Pluteus</taxon>
    </lineage>
</organism>
<evidence type="ECO:0000313" key="2">
    <source>
        <dbReference type="Proteomes" id="UP000308600"/>
    </source>
</evidence>
<keyword evidence="2" id="KW-1185">Reference proteome</keyword>
<reference evidence="1 2" key="1">
    <citation type="journal article" date="2019" name="Nat. Ecol. Evol.">
        <title>Megaphylogeny resolves global patterns of mushroom evolution.</title>
        <authorList>
            <person name="Varga T."/>
            <person name="Krizsan K."/>
            <person name="Foldi C."/>
            <person name="Dima B."/>
            <person name="Sanchez-Garcia M."/>
            <person name="Sanchez-Ramirez S."/>
            <person name="Szollosi G.J."/>
            <person name="Szarkandi J.G."/>
            <person name="Papp V."/>
            <person name="Albert L."/>
            <person name="Andreopoulos W."/>
            <person name="Angelini C."/>
            <person name="Antonin V."/>
            <person name="Barry K.W."/>
            <person name="Bougher N.L."/>
            <person name="Buchanan P."/>
            <person name="Buyck B."/>
            <person name="Bense V."/>
            <person name="Catcheside P."/>
            <person name="Chovatia M."/>
            <person name="Cooper J."/>
            <person name="Damon W."/>
            <person name="Desjardin D."/>
            <person name="Finy P."/>
            <person name="Geml J."/>
            <person name="Haridas S."/>
            <person name="Hughes K."/>
            <person name="Justo A."/>
            <person name="Karasinski D."/>
            <person name="Kautmanova I."/>
            <person name="Kiss B."/>
            <person name="Kocsube S."/>
            <person name="Kotiranta H."/>
            <person name="LaButti K.M."/>
            <person name="Lechner B.E."/>
            <person name="Liimatainen K."/>
            <person name="Lipzen A."/>
            <person name="Lukacs Z."/>
            <person name="Mihaltcheva S."/>
            <person name="Morgado L.N."/>
            <person name="Niskanen T."/>
            <person name="Noordeloos M.E."/>
            <person name="Ohm R.A."/>
            <person name="Ortiz-Santana B."/>
            <person name="Ovrebo C."/>
            <person name="Racz N."/>
            <person name="Riley R."/>
            <person name="Savchenko A."/>
            <person name="Shiryaev A."/>
            <person name="Soop K."/>
            <person name="Spirin V."/>
            <person name="Szebenyi C."/>
            <person name="Tomsovsky M."/>
            <person name="Tulloss R.E."/>
            <person name="Uehling J."/>
            <person name="Grigoriev I.V."/>
            <person name="Vagvolgyi C."/>
            <person name="Papp T."/>
            <person name="Martin F.M."/>
            <person name="Miettinen O."/>
            <person name="Hibbett D.S."/>
            <person name="Nagy L.G."/>
        </authorList>
    </citation>
    <scope>NUCLEOTIDE SEQUENCE [LARGE SCALE GENOMIC DNA]</scope>
    <source>
        <strain evidence="1 2">NL-1719</strain>
    </source>
</reference>
<sequence length="362" mass="40496">MSLSVNYLPSKFSPGVLSPSGGARKRRKREREGSGGPGPADPMLPKFGGGVDAFRKGVARMGRRGEDEDEDDQDDQDGNSMRMGKRTQKKPRWNKFKWILSIANACLTIYSLIGLIACLLTWFNIWTQADIIRVGNKAELVISTLASLLGIVTAVIGWGGILLNNRAFLAIYTFLLWVVFCLLVAPGYIAYHKIAFNLEGKLNSQWSRELGADGRLRIQNQLKCCGYFSPFIEATVSQTCYARSLLPGCKLRYFRFEKMALKKWYMISFYVVPVHLLVMIAGLLCSNHVTYRFGKGMMPKRYRLSLNSMAVIMDAYASQLAEQYGSDVAEDAISRSKENLQLASTQSTDKSRPTTSRSTTSR</sequence>
<proteinExistence type="predicted"/>
<protein>
    <submittedName>
        <fullName evidence="1">Uncharacterized protein</fullName>
    </submittedName>
</protein>
<accession>A0ACD3AHK2</accession>
<dbReference type="Proteomes" id="UP000308600">
    <property type="component" value="Unassembled WGS sequence"/>
</dbReference>
<name>A0ACD3AHK2_9AGAR</name>